<keyword evidence="3" id="KW-1185">Reference proteome</keyword>
<sequence>MAERTHVGSTYRDSIGEMAMAEESDVGANYRWTLVPGDYLTREERRARYGGALFGGIEPSRKTPNLFVYSDPAAGEAYGYNFDGWDDVGDVFLYTGEGHFGDQMLRDGNKALLNHKADGRALRLFVADGIVAGTASKNHIYIGEFEIDLDAPYIRADAPGTDGEMRSVLVFRLRPVSGALRREKDLSVSTVTNALQDSTKIVARNIPDLAVVSHVAPEAIKDDRFDIDSFPGGYGFRREARLVADFRKHLEQQGHEVLRHQITPPDSIGMLYTDLYDALSNVLYEAKGTATREAVRLAIGQLFDYRRYIHPKPQLSILLPVDPGRDIIGLLSELGIGCVVQRHDLRGFDSLTLPSTQKR</sequence>
<evidence type="ECO:0000313" key="2">
    <source>
        <dbReference type="EMBL" id="MFC7406396.1"/>
    </source>
</evidence>
<protein>
    <recommendedName>
        <fullName evidence="1">ScoMcrA-like SRA domain-containing protein</fullName>
    </recommendedName>
</protein>
<accession>A0ABW2QBA7</accession>
<reference evidence="3" key="1">
    <citation type="journal article" date="2019" name="Int. J. Syst. Evol. Microbiol.">
        <title>The Global Catalogue of Microorganisms (GCM) 10K type strain sequencing project: providing services to taxonomists for standard genome sequencing and annotation.</title>
        <authorList>
            <consortium name="The Broad Institute Genomics Platform"/>
            <consortium name="The Broad Institute Genome Sequencing Center for Infectious Disease"/>
            <person name="Wu L."/>
            <person name="Ma J."/>
        </authorList>
    </citation>
    <scope>NUCLEOTIDE SEQUENCE [LARGE SCALE GENOMIC DNA]</scope>
    <source>
        <strain evidence="3">JCM 1490</strain>
    </source>
</reference>
<dbReference type="Proteomes" id="UP001596455">
    <property type="component" value="Unassembled WGS sequence"/>
</dbReference>
<dbReference type="RefSeq" id="WP_382395757.1">
    <property type="nucleotide sequence ID" value="NZ_JBHTCQ010000003.1"/>
</dbReference>
<comment type="caution">
    <text evidence="2">The sequence shown here is derived from an EMBL/GenBank/DDBJ whole genome shotgun (WGS) entry which is preliminary data.</text>
</comment>
<evidence type="ECO:0000259" key="1">
    <source>
        <dbReference type="Pfam" id="PF26348"/>
    </source>
</evidence>
<organism evidence="2 3">
    <name type="scientific">Georgenia alba</name>
    <dbReference type="NCBI Taxonomy" id="2233858"/>
    <lineage>
        <taxon>Bacteria</taxon>
        <taxon>Bacillati</taxon>
        <taxon>Actinomycetota</taxon>
        <taxon>Actinomycetes</taxon>
        <taxon>Micrococcales</taxon>
        <taxon>Bogoriellaceae</taxon>
        <taxon>Georgenia</taxon>
    </lineage>
</organism>
<gene>
    <name evidence="2" type="ORF">ACFQQL_14860</name>
</gene>
<feature type="domain" description="ScoMcrA-like SRA" evidence="1">
    <location>
        <begin position="40"/>
        <end position="185"/>
    </location>
</feature>
<dbReference type="InterPro" id="IPR058712">
    <property type="entry name" value="SRA_ScoMcrA"/>
</dbReference>
<proteinExistence type="predicted"/>
<dbReference type="EMBL" id="JBHTCQ010000003">
    <property type="protein sequence ID" value="MFC7406396.1"/>
    <property type="molecule type" value="Genomic_DNA"/>
</dbReference>
<dbReference type="Pfam" id="PF26348">
    <property type="entry name" value="SRA_ScoMcrA"/>
    <property type="match status" value="1"/>
</dbReference>
<name>A0ABW2QBA7_9MICO</name>
<evidence type="ECO:0000313" key="3">
    <source>
        <dbReference type="Proteomes" id="UP001596455"/>
    </source>
</evidence>